<protein>
    <submittedName>
        <fullName evidence="1">Uncharacterized protein</fullName>
    </submittedName>
</protein>
<organism evidence="1 2">
    <name type="scientific">Plakobranchus ocellatus</name>
    <dbReference type="NCBI Taxonomy" id="259542"/>
    <lineage>
        <taxon>Eukaryota</taxon>
        <taxon>Metazoa</taxon>
        <taxon>Spiralia</taxon>
        <taxon>Lophotrochozoa</taxon>
        <taxon>Mollusca</taxon>
        <taxon>Gastropoda</taxon>
        <taxon>Heterobranchia</taxon>
        <taxon>Euthyneura</taxon>
        <taxon>Panpulmonata</taxon>
        <taxon>Sacoglossa</taxon>
        <taxon>Placobranchoidea</taxon>
        <taxon>Plakobranchidae</taxon>
        <taxon>Plakobranchus</taxon>
    </lineage>
</organism>
<comment type="caution">
    <text evidence="1">The sequence shown here is derived from an EMBL/GenBank/DDBJ whole genome shotgun (WGS) entry which is preliminary data.</text>
</comment>
<dbReference type="EMBL" id="BLXT01002992">
    <property type="protein sequence ID" value="GFN99363.1"/>
    <property type="molecule type" value="Genomic_DNA"/>
</dbReference>
<dbReference type="AlphaFoldDB" id="A0AAV3ZY96"/>
<name>A0AAV3ZY96_9GAST</name>
<accession>A0AAV3ZY96</accession>
<gene>
    <name evidence="1" type="ORF">PoB_002586900</name>
</gene>
<reference evidence="1 2" key="1">
    <citation type="journal article" date="2021" name="Elife">
        <title>Chloroplast acquisition without the gene transfer in kleptoplastic sea slugs, Plakobranchus ocellatus.</title>
        <authorList>
            <person name="Maeda T."/>
            <person name="Takahashi S."/>
            <person name="Yoshida T."/>
            <person name="Shimamura S."/>
            <person name="Takaki Y."/>
            <person name="Nagai Y."/>
            <person name="Toyoda A."/>
            <person name="Suzuki Y."/>
            <person name="Arimoto A."/>
            <person name="Ishii H."/>
            <person name="Satoh N."/>
            <person name="Nishiyama T."/>
            <person name="Hasebe M."/>
            <person name="Maruyama T."/>
            <person name="Minagawa J."/>
            <person name="Obokata J."/>
            <person name="Shigenobu S."/>
        </authorList>
    </citation>
    <scope>NUCLEOTIDE SEQUENCE [LARGE SCALE GENOMIC DNA]</scope>
</reference>
<keyword evidence="2" id="KW-1185">Reference proteome</keyword>
<evidence type="ECO:0000313" key="1">
    <source>
        <dbReference type="EMBL" id="GFN99363.1"/>
    </source>
</evidence>
<sequence>MVGWKTSVATGTDADPGVLEIIAERSQTSTPSAHPAAMAAPRAVVSVIDGRTEETTLPPPVLYDHPYFVSSCHTAHLHLGDVRLFGSQQAGMN</sequence>
<proteinExistence type="predicted"/>
<evidence type="ECO:0000313" key="2">
    <source>
        <dbReference type="Proteomes" id="UP000735302"/>
    </source>
</evidence>
<dbReference type="Proteomes" id="UP000735302">
    <property type="component" value="Unassembled WGS sequence"/>
</dbReference>